<comment type="caution">
    <text evidence="1">The sequence shown here is derived from an EMBL/GenBank/DDBJ whole genome shotgun (WGS) entry which is preliminary data.</text>
</comment>
<keyword evidence="2" id="KW-1185">Reference proteome</keyword>
<dbReference type="EMBL" id="CACVBS010000055">
    <property type="protein sequence ID" value="CAA7266529.1"/>
    <property type="molecule type" value="Genomic_DNA"/>
</dbReference>
<dbReference type="Proteomes" id="UP000467700">
    <property type="component" value="Unassembled WGS sequence"/>
</dbReference>
<organism evidence="1 2">
    <name type="scientific">Cyclocybe aegerita</name>
    <name type="common">Black poplar mushroom</name>
    <name type="synonym">Agrocybe aegerita</name>
    <dbReference type="NCBI Taxonomy" id="1973307"/>
    <lineage>
        <taxon>Eukaryota</taxon>
        <taxon>Fungi</taxon>
        <taxon>Dikarya</taxon>
        <taxon>Basidiomycota</taxon>
        <taxon>Agaricomycotina</taxon>
        <taxon>Agaricomycetes</taxon>
        <taxon>Agaricomycetidae</taxon>
        <taxon>Agaricales</taxon>
        <taxon>Agaricineae</taxon>
        <taxon>Bolbitiaceae</taxon>
        <taxon>Cyclocybe</taxon>
    </lineage>
</organism>
<gene>
    <name evidence="1" type="ORF">AAE3_LOCUS8826</name>
</gene>
<reference evidence="1 2" key="1">
    <citation type="submission" date="2020-01" db="EMBL/GenBank/DDBJ databases">
        <authorList>
            <person name="Gupta K D."/>
        </authorList>
    </citation>
    <scope>NUCLEOTIDE SEQUENCE [LARGE SCALE GENOMIC DNA]</scope>
</reference>
<evidence type="ECO:0000313" key="1">
    <source>
        <dbReference type="EMBL" id="CAA7266529.1"/>
    </source>
</evidence>
<proteinExistence type="predicted"/>
<evidence type="ECO:0000313" key="2">
    <source>
        <dbReference type="Proteomes" id="UP000467700"/>
    </source>
</evidence>
<protein>
    <submittedName>
        <fullName evidence="1">Uncharacterized protein</fullName>
    </submittedName>
</protein>
<name>A0A8S0VSC4_CYCAE</name>
<dbReference type="OrthoDB" id="3045462at2759"/>
<sequence length="106" mass="11879">MSLLGDHAIGVLSDLEAKCEEVWYSPTTGTKQVYSKDSRIGEKTIVALVKCTRCEDKFLPPPDKVEELKVFAEQGFTEQLGCHQCIIMFHSTTVLPPSLDFGFFCF</sequence>
<dbReference type="AlphaFoldDB" id="A0A8S0VSC4"/>
<accession>A0A8S0VSC4</accession>